<dbReference type="FunFam" id="3.10.290.60:FF:000001">
    <property type="entry name" value="Ubiquitin-activating enzyme E1 2"/>
    <property type="match status" value="1"/>
</dbReference>
<proteinExistence type="inferred from homology"/>
<dbReference type="GO" id="GO:0006511">
    <property type="term" value="P:ubiquitin-dependent protein catabolic process"/>
    <property type="evidence" value="ECO:0007669"/>
    <property type="project" value="TreeGrafter"/>
</dbReference>
<dbReference type="Gene3D" id="1.10.10.2660">
    <property type="entry name" value="Ubiquitin-activating enzyme E1, SCCH domain"/>
    <property type="match status" value="1"/>
</dbReference>
<dbReference type="InterPro" id="IPR045886">
    <property type="entry name" value="ThiF/MoeB/HesA"/>
</dbReference>
<sequence>MKPIQFEKDDDTNFHMDFIAGLANMRARNYGIQEVDKLKAKFIAGRIIPAVATSTAVAAGLVCLELYKVLAGGHPMEDYRNTFGNLALPMLTISEPFRPTVIKHQDMRWTVWDRWFIKGNITIAELLKWLSDKGLSAYSVSFGTSLLYNTMFPRHKDRLGRKIVDVAKEVAKMDVPEYRRHLDVVVACEDDNGDDIDIPLISIYFR</sequence>
<name>A0A0A9B593_ARUDO</name>
<dbReference type="Pfam" id="PF10585">
    <property type="entry name" value="UBA_E1_SCCH"/>
    <property type="match status" value="1"/>
</dbReference>
<dbReference type="GO" id="GO:0005634">
    <property type="term" value="C:nucleus"/>
    <property type="evidence" value="ECO:0007669"/>
    <property type="project" value="TreeGrafter"/>
</dbReference>
<dbReference type="InterPro" id="IPR038252">
    <property type="entry name" value="UBA_E1_C_sf"/>
</dbReference>
<reference evidence="5" key="1">
    <citation type="submission" date="2014-09" db="EMBL/GenBank/DDBJ databases">
        <authorList>
            <person name="Magalhaes I.L.F."/>
            <person name="Oliveira U."/>
            <person name="Santos F.R."/>
            <person name="Vidigal T.H.D.A."/>
            <person name="Brescovit A.D."/>
            <person name="Santos A.J."/>
        </authorList>
    </citation>
    <scope>NUCLEOTIDE SEQUENCE</scope>
    <source>
        <tissue evidence="5">Shoot tissue taken approximately 20 cm above the soil surface</tissue>
    </source>
</reference>
<protein>
    <submittedName>
        <fullName evidence="5">Pco090876</fullName>
    </submittedName>
</protein>
<dbReference type="InterPro" id="IPR019572">
    <property type="entry name" value="UBA_E1_SCCH"/>
</dbReference>
<evidence type="ECO:0000313" key="5">
    <source>
        <dbReference type="EMBL" id="JAD59124.1"/>
    </source>
</evidence>
<evidence type="ECO:0000256" key="2">
    <source>
        <dbReference type="ARBA" id="ARBA00005673"/>
    </source>
</evidence>
<dbReference type="UniPathway" id="UPA00143"/>
<feature type="domain" description="Ubiquitin-activating enzyme E1 C-terminal" evidence="4">
    <location>
        <begin position="79"/>
        <end position="201"/>
    </location>
</feature>
<organism evidence="5">
    <name type="scientific">Arundo donax</name>
    <name type="common">Giant reed</name>
    <name type="synonym">Donax arundinaceus</name>
    <dbReference type="NCBI Taxonomy" id="35708"/>
    <lineage>
        <taxon>Eukaryota</taxon>
        <taxon>Viridiplantae</taxon>
        <taxon>Streptophyta</taxon>
        <taxon>Embryophyta</taxon>
        <taxon>Tracheophyta</taxon>
        <taxon>Spermatophyta</taxon>
        <taxon>Magnoliopsida</taxon>
        <taxon>Liliopsida</taxon>
        <taxon>Poales</taxon>
        <taxon>Poaceae</taxon>
        <taxon>PACMAD clade</taxon>
        <taxon>Arundinoideae</taxon>
        <taxon>Arundineae</taxon>
        <taxon>Arundo</taxon>
    </lineage>
</organism>
<dbReference type="SUPFAM" id="SSF69572">
    <property type="entry name" value="Activating enzymes of the ubiquitin-like proteins"/>
    <property type="match status" value="1"/>
</dbReference>
<evidence type="ECO:0000256" key="3">
    <source>
        <dbReference type="ARBA" id="ARBA00022598"/>
    </source>
</evidence>
<dbReference type="Gene3D" id="3.10.290.60">
    <property type="entry name" value="Ubiquitin-activating enzyme E1, UFD domain"/>
    <property type="match status" value="1"/>
</dbReference>
<dbReference type="InterPro" id="IPR035985">
    <property type="entry name" value="Ubiquitin-activating_enz"/>
</dbReference>
<dbReference type="GO" id="GO:0005737">
    <property type="term" value="C:cytoplasm"/>
    <property type="evidence" value="ECO:0007669"/>
    <property type="project" value="TreeGrafter"/>
</dbReference>
<dbReference type="EMBL" id="GBRH01238771">
    <property type="protein sequence ID" value="JAD59124.1"/>
    <property type="molecule type" value="Transcribed_RNA"/>
</dbReference>
<dbReference type="PANTHER" id="PTHR10953">
    <property type="entry name" value="UBIQUITIN-ACTIVATING ENZYME E1"/>
    <property type="match status" value="1"/>
</dbReference>
<dbReference type="PANTHER" id="PTHR10953:SF243">
    <property type="entry name" value="E1 UBIQUITIN-ACTIVATING ENZYME"/>
    <property type="match status" value="1"/>
</dbReference>
<dbReference type="InterPro" id="IPR042063">
    <property type="entry name" value="Ubi_acti_E1_SCCH"/>
</dbReference>
<comment type="pathway">
    <text evidence="1">Protein modification; protein ubiquitination.</text>
</comment>
<dbReference type="GO" id="GO:0006974">
    <property type="term" value="P:DNA damage response"/>
    <property type="evidence" value="ECO:0007669"/>
    <property type="project" value="TreeGrafter"/>
</dbReference>
<accession>A0A0A9B593</accession>
<reference evidence="5" key="2">
    <citation type="journal article" date="2015" name="Data Brief">
        <title>Shoot transcriptome of the giant reed, Arundo donax.</title>
        <authorList>
            <person name="Barrero R.A."/>
            <person name="Guerrero F.D."/>
            <person name="Moolhuijzen P."/>
            <person name="Goolsby J.A."/>
            <person name="Tidwell J."/>
            <person name="Bellgard S.E."/>
            <person name="Bellgard M.I."/>
        </authorList>
    </citation>
    <scope>NUCLEOTIDE SEQUENCE</scope>
    <source>
        <tissue evidence="5">Shoot tissue taken approximately 20 cm above the soil surface</tissue>
    </source>
</reference>
<comment type="similarity">
    <text evidence="2">Belongs to the ubiquitin-activating E1 family.</text>
</comment>
<keyword evidence="3" id="KW-0436">Ligase</keyword>
<dbReference type="Pfam" id="PF09358">
    <property type="entry name" value="E1_UFD"/>
    <property type="match status" value="1"/>
</dbReference>
<dbReference type="InterPro" id="IPR018965">
    <property type="entry name" value="Ub-activating_enz_E1_C"/>
</dbReference>
<dbReference type="AlphaFoldDB" id="A0A0A9B593"/>
<dbReference type="SMART" id="SM00985">
    <property type="entry name" value="UBA_e1_C"/>
    <property type="match status" value="1"/>
</dbReference>
<evidence type="ECO:0000259" key="4">
    <source>
        <dbReference type="SMART" id="SM00985"/>
    </source>
</evidence>
<evidence type="ECO:0000256" key="1">
    <source>
        <dbReference type="ARBA" id="ARBA00004906"/>
    </source>
</evidence>
<dbReference type="GO" id="GO:0004839">
    <property type="term" value="F:ubiquitin activating enzyme activity"/>
    <property type="evidence" value="ECO:0007669"/>
    <property type="project" value="TreeGrafter"/>
</dbReference>